<dbReference type="InterPro" id="IPR033690">
    <property type="entry name" value="Adenylat_kinase_CS"/>
</dbReference>
<dbReference type="GeneID" id="36585547"/>
<dbReference type="InterPro" id="IPR000850">
    <property type="entry name" value="Adenylat/UMP-CMP_kin"/>
</dbReference>
<evidence type="ECO:0000256" key="3">
    <source>
        <dbReference type="ARBA" id="ARBA00022777"/>
    </source>
</evidence>
<dbReference type="GO" id="GO:0005524">
    <property type="term" value="F:ATP binding"/>
    <property type="evidence" value="ECO:0007669"/>
    <property type="project" value="InterPro"/>
</dbReference>
<dbReference type="PRINTS" id="PR00094">
    <property type="entry name" value="ADENYLTKNASE"/>
</dbReference>
<dbReference type="InParanoid" id="A0A2J6SNB1"/>
<keyword evidence="6" id="KW-1185">Reference proteome</keyword>
<dbReference type="SUPFAM" id="SSF52540">
    <property type="entry name" value="P-loop containing nucleoside triphosphate hydrolases"/>
    <property type="match status" value="1"/>
</dbReference>
<organism evidence="5 6">
    <name type="scientific">Hyaloscypha bicolor E</name>
    <dbReference type="NCBI Taxonomy" id="1095630"/>
    <lineage>
        <taxon>Eukaryota</taxon>
        <taxon>Fungi</taxon>
        <taxon>Dikarya</taxon>
        <taxon>Ascomycota</taxon>
        <taxon>Pezizomycotina</taxon>
        <taxon>Leotiomycetes</taxon>
        <taxon>Helotiales</taxon>
        <taxon>Hyaloscyphaceae</taxon>
        <taxon>Hyaloscypha</taxon>
        <taxon>Hyaloscypha bicolor</taxon>
    </lineage>
</organism>
<dbReference type="Gene3D" id="3.40.50.300">
    <property type="entry name" value="P-loop containing nucleotide triphosphate hydrolases"/>
    <property type="match status" value="1"/>
</dbReference>
<reference evidence="5 6" key="1">
    <citation type="submission" date="2016-04" db="EMBL/GenBank/DDBJ databases">
        <title>A degradative enzymes factory behind the ericoid mycorrhizal symbiosis.</title>
        <authorList>
            <consortium name="DOE Joint Genome Institute"/>
            <person name="Martino E."/>
            <person name="Morin E."/>
            <person name="Grelet G."/>
            <person name="Kuo A."/>
            <person name="Kohler A."/>
            <person name="Daghino S."/>
            <person name="Barry K."/>
            <person name="Choi C."/>
            <person name="Cichocki N."/>
            <person name="Clum A."/>
            <person name="Copeland A."/>
            <person name="Hainaut M."/>
            <person name="Haridas S."/>
            <person name="Labutti K."/>
            <person name="Lindquist E."/>
            <person name="Lipzen A."/>
            <person name="Khouja H.-R."/>
            <person name="Murat C."/>
            <person name="Ohm R."/>
            <person name="Olson A."/>
            <person name="Spatafora J."/>
            <person name="Veneault-Fourrey C."/>
            <person name="Henrissat B."/>
            <person name="Grigoriev I."/>
            <person name="Martin F."/>
            <person name="Perotto S."/>
        </authorList>
    </citation>
    <scope>NUCLEOTIDE SEQUENCE [LARGE SCALE GENOMIC DNA]</scope>
    <source>
        <strain evidence="5 6">E</strain>
    </source>
</reference>
<dbReference type="GO" id="GO:0019205">
    <property type="term" value="F:nucleobase-containing compound kinase activity"/>
    <property type="evidence" value="ECO:0007669"/>
    <property type="project" value="InterPro"/>
</dbReference>
<keyword evidence="5" id="KW-0378">Hydrolase</keyword>
<keyword evidence="2" id="KW-0547">Nucleotide-binding</keyword>
<dbReference type="RefSeq" id="XP_024729160.1">
    <property type="nucleotide sequence ID" value="XM_024877470.1"/>
</dbReference>
<accession>A0A2J6SNB1</accession>
<evidence type="ECO:0000256" key="4">
    <source>
        <dbReference type="RuleBase" id="RU003330"/>
    </source>
</evidence>
<dbReference type="EMBL" id="KZ613912">
    <property type="protein sequence ID" value="PMD52256.1"/>
    <property type="molecule type" value="Genomic_DNA"/>
</dbReference>
<protein>
    <submittedName>
        <fullName evidence="5">P-loop containing nucleoside triphosphate hydrolase protein</fullName>
    </submittedName>
</protein>
<dbReference type="PANTHER" id="PTHR23359">
    <property type="entry name" value="NUCLEOTIDE KINASE"/>
    <property type="match status" value="1"/>
</dbReference>
<comment type="similarity">
    <text evidence="4">Belongs to the adenylate kinase family.</text>
</comment>
<sequence length="205" mass="23501">MHRQISVIFILGPPGAGKSTLGALLTENFPVQHISVGDLLRRIIKNDTTHPQAGALASMLNKQELIDAKVLVPILRNALEELESREQGRKVMLVDGFPRNLAQRREFEEAFAEPILVLFFNCPKEIAKQRYLTRNLEGREADNEAMFEKRYKEYVQENEEIAREYRERGLLVEVDTGNGMEESWEELFTRLGKDSKWTDVIGKSV</sequence>
<dbReference type="STRING" id="1095630.A0A2J6SNB1"/>
<evidence type="ECO:0000256" key="2">
    <source>
        <dbReference type="ARBA" id="ARBA00022741"/>
    </source>
</evidence>
<dbReference type="CDD" id="cd01428">
    <property type="entry name" value="ADK"/>
    <property type="match status" value="1"/>
</dbReference>
<keyword evidence="1 4" id="KW-0808">Transferase</keyword>
<dbReference type="AlphaFoldDB" id="A0A2J6SNB1"/>
<proteinExistence type="inferred from homology"/>
<evidence type="ECO:0000313" key="5">
    <source>
        <dbReference type="EMBL" id="PMD52256.1"/>
    </source>
</evidence>
<evidence type="ECO:0000313" key="6">
    <source>
        <dbReference type="Proteomes" id="UP000235371"/>
    </source>
</evidence>
<keyword evidence="3 4" id="KW-0418">Kinase</keyword>
<gene>
    <name evidence="5" type="ORF">K444DRAFT_575314</name>
</gene>
<dbReference type="OrthoDB" id="442176at2759"/>
<dbReference type="GO" id="GO:0016787">
    <property type="term" value="F:hydrolase activity"/>
    <property type="evidence" value="ECO:0007669"/>
    <property type="project" value="UniProtKB-KW"/>
</dbReference>
<name>A0A2J6SNB1_9HELO</name>
<dbReference type="PROSITE" id="PS00113">
    <property type="entry name" value="ADENYLATE_KINASE"/>
    <property type="match status" value="1"/>
</dbReference>
<dbReference type="Pfam" id="PF00406">
    <property type="entry name" value="ADK"/>
    <property type="match status" value="1"/>
</dbReference>
<dbReference type="GO" id="GO:0006139">
    <property type="term" value="P:nucleobase-containing compound metabolic process"/>
    <property type="evidence" value="ECO:0007669"/>
    <property type="project" value="InterPro"/>
</dbReference>
<dbReference type="InterPro" id="IPR027417">
    <property type="entry name" value="P-loop_NTPase"/>
</dbReference>
<dbReference type="Proteomes" id="UP000235371">
    <property type="component" value="Unassembled WGS sequence"/>
</dbReference>
<evidence type="ECO:0000256" key="1">
    <source>
        <dbReference type="ARBA" id="ARBA00022679"/>
    </source>
</evidence>
<dbReference type="HAMAP" id="MF_00235">
    <property type="entry name" value="Adenylate_kinase_Adk"/>
    <property type="match status" value="1"/>
</dbReference>